<dbReference type="OrthoDB" id="1645744at2"/>
<comment type="caution">
    <text evidence="1">The sequence shown here is derived from an EMBL/GenBank/DDBJ whole genome shotgun (WGS) entry which is preliminary data.</text>
</comment>
<dbReference type="EMBL" id="SKFG01000001">
    <property type="protein sequence ID" value="TCZ80971.1"/>
    <property type="molecule type" value="Genomic_DNA"/>
</dbReference>
<sequence length="187" mass="21514">MQETRHIYVLLTDTGTLFTKLIRVFTGAELNHASIAFDQELTEVYSFGRKKISNPLLAGFVKEDLNSELFKSCECALYCCTVSSDTYEQIRSHINEIERNKELYKYNLLGLFGVLFNIQINRERAYFCSQFVATILKENGVAISPKEPVFVTPQDIEQAPVLNEVYRGCLQKYLGKRRMKRSRSMSA</sequence>
<gene>
    <name evidence="1" type="ORF">E0485_01425</name>
</gene>
<evidence type="ECO:0000313" key="1">
    <source>
        <dbReference type="EMBL" id="TCZ80971.1"/>
    </source>
</evidence>
<keyword evidence="2" id="KW-1185">Reference proteome</keyword>
<protein>
    <submittedName>
        <fullName evidence="1">Uncharacterized protein</fullName>
    </submittedName>
</protein>
<evidence type="ECO:0000313" key="2">
    <source>
        <dbReference type="Proteomes" id="UP000295418"/>
    </source>
</evidence>
<dbReference type="Gene3D" id="3.90.1720.10">
    <property type="entry name" value="endopeptidase domain like (from Nostoc punctiforme)"/>
    <property type="match status" value="1"/>
</dbReference>
<name>A0A4R4EQS4_9BACL</name>
<proteinExistence type="predicted"/>
<dbReference type="InterPro" id="IPR038765">
    <property type="entry name" value="Papain-like_cys_pep_sf"/>
</dbReference>
<dbReference type="SUPFAM" id="SSF54001">
    <property type="entry name" value="Cysteine proteinases"/>
    <property type="match status" value="1"/>
</dbReference>
<dbReference type="RefSeq" id="WP_132415800.1">
    <property type="nucleotide sequence ID" value="NZ_SKFG01000001.1"/>
</dbReference>
<organism evidence="1 2">
    <name type="scientific">Paenibacillus albiflavus</name>
    <dbReference type="NCBI Taxonomy" id="2545760"/>
    <lineage>
        <taxon>Bacteria</taxon>
        <taxon>Bacillati</taxon>
        <taxon>Bacillota</taxon>
        <taxon>Bacilli</taxon>
        <taxon>Bacillales</taxon>
        <taxon>Paenibacillaceae</taxon>
        <taxon>Paenibacillus</taxon>
    </lineage>
</organism>
<accession>A0A4R4EQS4</accession>
<dbReference type="Proteomes" id="UP000295418">
    <property type="component" value="Unassembled WGS sequence"/>
</dbReference>
<dbReference type="AlphaFoldDB" id="A0A4R4EQS4"/>
<reference evidence="1 2" key="1">
    <citation type="submission" date="2019-03" db="EMBL/GenBank/DDBJ databases">
        <authorList>
            <person name="Kim M.K.M."/>
        </authorList>
    </citation>
    <scope>NUCLEOTIDE SEQUENCE [LARGE SCALE GENOMIC DNA]</scope>
    <source>
        <strain evidence="1 2">18JY21-1</strain>
    </source>
</reference>